<gene>
    <name evidence="2" type="ORF">Ddye_011862</name>
</gene>
<evidence type="ECO:0000313" key="3">
    <source>
        <dbReference type="Proteomes" id="UP001280121"/>
    </source>
</evidence>
<comment type="caution">
    <text evidence="2">The sequence shown here is derived from an EMBL/GenBank/DDBJ whole genome shotgun (WGS) entry which is preliminary data.</text>
</comment>
<accession>A0AAD9X395</accession>
<organism evidence="2 3">
    <name type="scientific">Dipteronia dyeriana</name>
    <dbReference type="NCBI Taxonomy" id="168575"/>
    <lineage>
        <taxon>Eukaryota</taxon>
        <taxon>Viridiplantae</taxon>
        <taxon>Streptophyta</taxon>
        <taxon>Embryophyta</taxon>
        <taxon>Tracheophyta</taxon>
        <taxon>Spermatophyta</taxon>
        <taxon>Magnoliopsida</taxon>
        <taxon>eudicotyledons</taxon>
        <taxon>Gunneridae</taxon>
        <taxon>Pentapetalae</taxon>
        <taxon>rosids</taxon>
        <taxon>malvids</taxon>
        <taxon>Sapindales</taxon>
        <taxon>Sapindaceae</taxon>
        <taxon>Hippocastanoideae</taxon>
        <taxon>Acereae</taxon>
        <taxon>Dipteronia</taxon>
    </lineage>
</organism>
<proteinExistence type="predicted"/>
<dbReference type="EMBL" id="JANJYI010000004">
    <property type="protein sequence ID" value="KAK2652006.1"/>
    <property type="molecule type" value="Genomic_DNA"/>
</dbReference>
<protein>
    <submittedName>
        <fullName evidence="2">Uncharacterized protein</fullName>
    </submittedName>
</protein>
<feature type="region of interest" description="Disordered" evidence="1">
    <location>
        <begin position="79"/>
        <end position="108"/>
    </location>
</feature>
<dbReference type="AlphaFoldDB" id="A0AAD9X395"/>
<reference evidence="2" key="1">
    <citation type="journal article" date="2023" name="Plant J.">
        <title>Genome sequences and population genomics provide insights into the demographic history, inbreeding, and mutation load of two 'living fossil' tree species of Dipteronia.</title>
        <authorList>
            <person name="Feng Y."/>
            <person name="Comes H.P."/>
            <person name="Chen J."/>
            <person name="Zhu S."/>
            <person name="Lu R."/>
            <person name="Zhang X."/>
            <person name="Li P."/>
            <person name="Qiu J."/>
            <person name="Olsen K.M."/>
            <person name="Qiu Y."/>
        </authorList>
    </citation>
    <scope>NUCLEOTIDE SEQUENCE</scope>
    <source>
        <strain evidence="2">KIB01</strain>
    </source>
</reference>
<evidence type="ECO:0000256" key="1">
    <source>
        <dbReference type="SAM" id="MobiDB-lite"/>
    </source>
</evidence>
<dbReference type="Proteomes" id="UP001280121">
    <property type="component" value="Unassembled WGS sequence"/>
</dbReference>
<evidence type="ECO:0000313" key="2">
    <source>
        <dbReference type="EMBL" id="KAK2652006.1"/>
    </source>
</evidence>
<sequence length="127" mass="14236">MLYAAPPPTLRNILLFLFYLDDPHRVDLNQTVIVENCDQSRPKIIVLDDRPSSWWMFDSLIRPTSTGVLVDENWCGSHAQNAQSDNEKTSASSSHSKAPRTMSATSNACQQEEKLANLSHCMLESSI</sequence>
<keyword evidence="3" id="KW-1185">Reference proteome</keyword>
<name>A0AAD9X395_9ROSI</name>